<keyword evidence="2" id="KW-1185">Reference proteome</keyword>
<evidence type="ECO:0000313" key="2">
    <source>
        <dbReference type="Proteomes" id="UP000076584"/>
    </source>
</evidence>
<dbReference type="OrthoDB" id="4848716at2759"/>
<organism evidence="1 2">
    <name type="scientific">Colletotrichum incanum</name>
    <name type="common">Soybean anthracnose fungus</name>
    <dbReference type="NCBI Taxonomy" id="1573173"/>
    <lineage>
        <taxon>Eukaryota</taxon>
        <taxon>Fungi</taxon>
        <taxon>Dikarya</taxon>
        <taxon>Ascomycota</taxon>
        <taxon>Pezizomycotina</taxon>
        <taxon>Sordariomycetes</taxon>
        <taxon>Hypocreomycetidae</taxon>
        <taxon>Glomerellales</taxon>
        <taxon>Glomerellaceae</taxon>
        <taxon>Colletotrichum</taxon>
        <taxon>Colletotrichum spaethianum species complex</taxon>
    </lineage>
</organism>
<dbReference type="SUPFAM" id="SSF52540">
    <property type="entry name" value="P-loop containing nucleoside triphosphate hydrolases"/>
    <property type="match status" value="1"/>
</dbReference>
<protein>
    <submittedName>
        <fullName evidence="1">Uncharacterized protein</fullName>
    </submittedName>
</protein>
<comment type="caution">
    <text evidence="1">The sequence shown here is derived from an EMBL/GenBank/DDBJ whole genome shotgun (WGS) entry which is preliminary data.</text>
</comment>
<evidence type="ECO:0000313" key="1">
    <source>
        <dbReference type="EMBL" id="KZL63822.1"/>
    </source>
</evidence>
<accession>A0A166LQN0</accession>
<sequence>MPPSKPDFIVREVVAVREDPGRPPKIIPQRFELRIRCSPQGLVLFRLDISFTDSTSTKTFVYLRITADSLDSLDRTDYDKTNANAQNPPYLEDVCKRLNDMNSVTRLRFRLRGGEGIQLVVPLDFDVDKILGNTARSAFEGTESLAAASWFSLYFQHDLLTRENIRTYQRAVPSSTSLEALRKSYKGMRSVNRLYNGIGGKVHIPRDHHRSPPSRERCSSPASVTTASCGSTLAFETDPRLPESPPPYAEYLNEERSPTVRSDAAAAAIFAKSPAGGLAPPEYGDTEQPYDVLDLSPPAFCGEQDINTHATPKRKRSFAAVCSPRTTARGASHAAKIPPSTSLDSDDENNAARFLHLFELQRQQLEQQRQQLEQQRQQLEQQRHQLELQHEQIEHLQKNVGELQRWNKKLEGLHDELEADCLGLETRQDQADDAINNLSVEVSELEDKYVEVVHQIPDVCDEFKDLKANIGDTFKEDMRKLIEDSMAKQIVECVEAQADEVKRKIRQALQ</sequence>
<reference evidence="1 2" key="1">
    <citation type="submission" date="2015-06" db="EMBL/GenBank/DDBJ databases">
        <title>Survival trade-offs in plant roots during colonization by closely related pathogenic and mutualistic fungi.</title>
        <authorList>
            <person name="Hacquard S."/>
            <person name="Kracher B."/>
            <person name="Hiruma K."/>
            <person name="Weinman A."/>
            <person name="Muench P."/>
            <person name="Garrido Oter R."/>
            <person name="Ver Loren van Themaat E."/>
            <person name="Dallerey J.-F."/>
            <person name="Damm U."/>
            <person name="Henrissat B."/>
            <person name="Lespinet O."/>
            <person name="Thon M."/>
            <person name="Kemen E."/>
            <person name="McHardy A.C."/>
            <person name="Schulze-Lefert P."/>
            <person name="O'Connell R.J."/>
        </authorList>
    </citation>
    <scope>NUCLEOTIDE SEQUENCE [LARGE SCALE GENOMIC DNA]</scope>
    <source>
        <strain evidence="1 2">MAFF 238704</strain>
    </source>
</reference>
<gene>
    <name evidence="1" type="ORF">CI238_12784</name>
</gene>
<dbReference type="STRING" id="1573173.A0A166LQN0"/>
<dbReference type="AlphaFoldDB" id="A0A166LQN0"/>
<proteinExistence type="predicted"/>
<dbReference type="InterPro" id="IPR027417">
    <property type="entry name" value="P-loop_NTPase"/>
</dbReference>
<name>A0A166LQN0_COLIC</name>
<dbReference type="EMBL" id="LFIW01002729">
    <property type="protein sequence ID" value="KZL63822.1"/>
    <property type="molecule type" value="Genomic_DNA"/>
</dbReference>
<dbReference type="Proteomes" id="UP000076584">
    <property type="component" value="Unassembled WGS sequence"/>
</dbReference>